<feature type="domain" description="DNA2/NAM7 helicase-like C-terminal" evidence="3">
    <location>
        <begin position="744"/>
        <end position="931"/>
    </location>
</feature>
<dbReference type="OrthoDB" id="409395at2759"/>
<evidence type="ECO:0008006" key="7">
    <source>
        <dbReference type="Google" id="ProtNLM"/>
    </source>
</evidence>
<dbReference type="InterPro" id="IPR041679">
    <property type="entry name" value="DNA2/NAM7-like_C"/>
</dbReference>
<dbReference type="Gene3D" id="3.40.50.300">
    <property type="entry name" value="P-loop containing nucleotide triphosphate hydrolases"/>
    <property type="match status" value="2"/>
</dbReference>
<dbReference type="InParanoid" id="A0A074Y3S7"/>
<protein>
    <recommendedName>
        <fullName evidence="7">P-loop containing nucleoside triphosphate hydrolase protein</fullName>
    </recommendedName>
</protein>
<evidence type="ECO:0000256" key="1">
    <source>
        <dbReference type="ARBA" id="ARBA00022806"/>
    </source>
</evidence>
<dbReference type="GO" id="GO:0004386">
    <property type="term" value="F:helicase activity"/>
    <property type="evidence" value="ECO:0007669"/>
    <property type="project" value="InterPro"/>
</dbReference>
<keyword evidence="1" id="KW-0067">ATP-binding</keyword>
<dbReference type="GO" id="GO:0031048">
    <property type="term" value="P:regulatory ncRNA-mediated heterochromatin formation"/>
    <property type="evidence" value="ECO:0007669"/>
    <property type="project" value="TreeGrafter"/>
</dbReference>
<dbReference type="PANTHER" id="PTHR10887">
    <property type="entry name" value="DNA2/NAM7 HELICASE FAMILY"/>
    <property type="match status" value="1"/>
</dbReference>
<dbReference type="InterPro" id="IPR047187">
    <property type="entry name" value="SF1_C_Upf1"/>
</dbReference>
<evidence type="ECO:0000259" key="4">
    <source>
        <dbReference type="Pfam" id="PF25396"/>
    </source>
</evidence>
<evidence type="ECO:0000259" key="2">
    <source>
        <dbReference type="Pfam" id="PF13086"/>
    </source>
</evidence>
<dbReference type="Pfam" id="PF13087">
    <property type="entry name" value="AAA_12"/>
    <property type="match status" value="1"/>
</dbReference>
<feature type="domain" description="ZNFX1" evidence="4">
    <location>
        <begin position="127"/>
        <end position="231"/>
    </location>
</feature>
<dbReference type="STRING" id="1043005.A0A074Y3S7"/>
<evidence type="ECO:0000259" key="3">
    <source>
        <dbReference type="Pfam" id="PF13087"/>
    </source>
</evidence>
<dbReference type="Proteomes" id="UP000030641">
    <property type="component" value="Unassembled WGS sequence"/>
</dbReference>
<dbReference type="GO" id="GO:0031380">
    <property type="term" value="C:nuclear RNA-directed RNA polymerase complex"/>
    <property type="evidence" value="ECO:0007669"/>
    <property type="project" value="TreeGrafter"/>
</dbReference>
<gene>
    <name evidence="5" type="ORF">AUEXF2481DRAFT_419167</name>
</gene>
<dbReference type="PANTHER" id="PTHR10887:SF341">
    <property type="entry name" value="NFX1-TYPE ZINC FINGER-CONTAINING PROTEIN 1"/>
    <property type="match status" value="1"/>
</dbReference>
<feature type="domain" description="DNA2/NAM7 helicase helicase" evidence="2">
    <location>
        <begin position="336"/>
        <end position="732"/>
    </location>
</feature>
<dbReference type="OMA" id="EWIMVEA"/>
<dbReference type="GeneID" id="25367001"/>
<dbReference type="Pfam" id="PF25396">
    <property type="entry name" value="ZNFX1"/>
    <property type="match status" value="1"/>
</dbReference>
<dbReference type="InterPro" id="IPR027417">
    <property type="entry name" value="P-loop_NTPase"/>
</dbReference>
<keyword evidence="1" id="KW-0547">Nucleotide-binding</keyword>
<dbReference type="HOGENOM" id="CLU_001066_1_1_1"/>
<keyword evidence="1" id="KW-0378">Hydrolase</keyword>
<name>A0A074Y3S7_AURSE</name>
<evidence type="ECO:0000313" key="6">
    <source>
        <dbReference type="Proteomes" id="UP000030641"/>
    </source>
</evidence>
<dbReference type="EMBL" id="KL584770">
    <property type="protein sequence ID" value="KEQ92448.1"/>
    <property type="molecule type" value="Genomic_DNA"/>
</dbReference>
<organism evidence="5 6">
    <name type="scientific">Aureobasidium subglaciale (strain EXF-2481)</name>
    <name type="common">Aureobasidium pullulans var. subglaciale</name>
    <dbReference type="NCBI Taxonomy" id="1043005"/>
    <lineage>
        <taxon>Eukaryota</taxon>
        <taxon>Fungi</taxon>
        <taxon>Dikarya</taxon>
        <taxon>Ascomycota</taxon>
        <taxon>Pezizomycotina</taxon>
        <taxon>Dothideomycetes</taxon>
        <taxon>Dothideomycetidae</taxon>
        <taxon>Dothideales</taxon>
        <taxon>Saccotheciaceae</taxon>
        <taxon>Aureobasidium</taxon>
    </lineage>
</organism>
<keyword evidence="1" id="KW-0347">Helicase</keyword>
<proteinExistence type="predicted"/>
<evidence type="ECO:0000313" key="5">
    <source>
        <dbReference type="EMBL" id="KEQ92448.1"/>
    </source>
</evidence>
<dbReference type="InterPro" id="IPR057373">
    <property type="entry name" value="ZNFX1"/>
</dbReference>
<dbReference type="InterPro" id="IPR041677">
    <property type="entry name" value="DNA2/NAM7_AAA_11"/>
</dbReference>
<dbReference type="SUPFAM" id="SSF52540">
    <property type="entry name" value="P-loop containing nucleoside triphosphate hydrolases"/>
    <property type="match status" value="1"/>
</dbReference>
<dbReference type="CDD" id="cd18808">
    <property type="entry name" value="SF1_C_Upf1"/>
    <property type="match status" value="1"/>
</dbReference>
<dbReference type="RefSeq" id="XP_013341047.1">
    <property type="nucleotide sequence ID" value="XM_013485593.1"/>
</dbReference>
<sequence>MSTSRSTSRSTSTRSTQPSTIINMNRLPHEAIINAYYHNAPPLDTDDEWLFLPEVPDTQEMKRQLISEDPRVPENQIEGNWSSPHEHLTAQYQFLREESTFALRRAIELVRAQPHVSELEHRETSPGISIYEKAFAVGVTFCSRGLGIRMCFSTFRAGVKIDWTTSKRLTSGSIIALSPASDKFQKKIVIALVGARPMELLTQSPPKIDIFFPRPEETIFDPAQEYVFLEETSSYFEAQRHNMLALQRMTNENTPLQEYIVSPVSEEDDVPLDLIELSNQVECMSFLDREAGRHSVKVPAYVKDDPLMDISHATDDDNDYQYDVVNRPMPKDAAMLDDSQMDALHQMLTKELALIQGPPGTGKTHVSVMALRIMLRKMDEQRQKAPPGVVIPPLIVACQTNHALDQLLRHVAAFEPSFIRLGGRSADTDIVKKRTLFNVMEGFKENNPGAIIHPPGLRRAGANMRNMEKEWKNALAPFDESRQNPGPMTEDMFTDYLTPKHIDSLQNSQWSTDKANGDAPDVPCIIKWLGQDAEITSSDHYWPAQQEFGFEEFEDEEEEIDEATVEKARQDDDIEKLYGPYMPLLDRSVLKTTAATKSLEAKEVKKILNSSKFCDLNKLPPHFRLGLYKFLVNDAKQKVIKAARALACRWAKEVKDRIRGSFTKNLQVLANAKVIGCTSTGFAKYRPMIFALKPHVVMVEEAGECLEANMMSMLLPSLQHLILVGDHQQLRPRAQKATHNFKHYDISLFERLARNTVDYRMLTVQRRMPPEVRRLLWPIYGDKIRDHECTLDRPSVPGLGDFRTYLFHHENYEAHDKFKSAYNEKEAKMIIDFVNGLLSNGVEPHKITVLTFYNGQRRLLTRELKKVEGLVAETRIKVHTVDSYQGEENDIIVLSLVRNNSIGQVGFLSVANRVCVALSRAKQGFYMFGNVKLLEEAGGEEWKQVVAILRGQGPIETQFVTGTRVVNAEK</sequence>
<reference evidence="5 6" key="1">
    <citation type="journal article" date="2014" name="BMC Genomics">
        <title>Genome sequencing of four Aureobasidium pullulans varieties: biotechnological potential, stress tolerance, and description of new species.</title>
        <authorList>
            <person name="Gostin Ar C."/>
            <person name="Ohm R.A."/>
            <person name="Kogej T."/>
            <person name="Sonjak S."/>
            <person name="Turk M."/>
            <person name="Zajc J."/>
            <person name="Zalar P."/>
            <person name="Grube M."/>
            <person name="Sun H."/>
            <person name="Han J."/>
            <person name="Sharma A."/>
            <person name="Chiniquy J."/>
            <person name="Ngan C.Y."/>
            <person name="Lipzen A."/>
            <person name="Barry K."/>
            <person name="Grigoriev I.V."/>
            <person name="Gunde-Cimerman N."/>
        </authorList>
    </citation>
    <scope>NUCLEOTIDE SEQUENCE [LARGE SCALE GENOMIC DNA]</scope>
    <source>
        <strain evidence="5 6">EXF-2481</strain>
    </source>
</reference>
<dbReference type="InterPro" id="IPR045055">
    <property type="entry name" value="DNA2/NAM7-like"/>
</dbReference>
<dbReference type="AlphaFoldDB" id="A0A074Y3S7"/>
<accession>A0A074Y3S7</accession>
<keyword evidence="6" id="KW-1185">Reference proteome</keyword>
<dbReference type="Pfam" id="PF13086">
    <property type="entry name" value="AAA_11"/>
    <property type="match status" value="1"/>
</dbReference>